<evidence type="ECO:0000313" key="1">
    <source>
        <dbReference type="EMBL" id="QBI19928.1"/>
    </source>
</evidence>
<dbReference type="EMBL" id="CP036402">
    <property type="protein sequence ID" value="QBI19928.1"/>
    <property type="molecule type" value="Genomic_DNA"/>
</dbReference>
<name>A0A411YFC4_9ACTN</name>
<sequence length="83" mass="8579">MHALAGTPGGAPVDANLVHYRHLTLVGSTGSALKHYLPGLELVARGLVPLERLPVEQVGLDEVPDRLANGPAGSALKTIVRPG</sequence>
<evidence type="ECO:0008006" key="3">
    <source>
        <dbReference type="Google" id="ProtNLM"/>
    </source>
</evidence>
<reference evidence="1 2" key="1">
    <citation type="submission" date="2019-01" db="EMBL/GenBank/DDBJ databases">
        <title>Egibacter rhizosphaerae EGI 80759T.</title>
        <authorList>
            <person name="Chen D.-D."/>
            <person name="Tian Y."/>
            <person name="Jiao J.-Y."/>
            <person name="Zhang X.-T."/>
            <person name="Zhang Y.-G."/>
            <person name="Zhang Y."/>
            <person name="Xiao M."/>
            <person name="Shu W.-S."/>
            <person name="Li W.-J."/>
        </authorList>
    </citation>
    <scope>NUCLEOTIDE SEQUENCE [LARGE SCALE GENOMIC DNA]</scope>
    <source>
        <strain evidence="1 2">EGI 80759</strain>
    </source>
</reference>
<dbReference type="OrthoDB" id="9797931at2"/>
<dbReference type="RefSeq" id="WP_131154925.1">
    <property type="nucleotide sequence ID" value="NZ_CP036402.1"/>
</dbReference>
<protein>
    <recommendedName>
        <fullName evidence="3">Alcohol dehydrogenase-like C-terminal domain-containing protein</fullName>
    </recommendedName>
</protein>
<proteinExistence type="predicted"/>
<evidence type="ECO:0000313" key="2">
    <source>
        <dbReference type="Proteomes" id="UP000291469"/>
    </source>
</evidence>
<dbReference type="KEGG" id="erz:ER308_10390"/>
<organism evidence="1 2">
    <name type="scientific">Egibacter rhizosphaerae</name>
    <dbReference type="NCBI Taxonomy" id="1670831"/>
    <lineage>
        <taxon>Bacteria</taxon>
        <taxon>Bacillati</taxon>
        <taxon>Actinomycetota</taxon>
        <taxon>Nitriliruptoria</taxon>
        <taxon>Egibacterales</taxon>
        <taxon>Egibacteraceae</taxon>
        <taxon>Egibacter</taxon>
    </lineage>
</organism>
<dbReference type="Proteomes" id="UP000291469">
    <property type="component" value="Chromosome"/>
</dbReference>
<dbReference type="AlphaFoldDB" id="A0A411YFC4"/>
<keyword evidence="2" id="KW-1185">Reference proteome</keyword>
<accession>A0A411YFC4</accession>
<gene>
    <name evidence="1" type="ORF">ER308_10390</name>
</gene>